<name>A0A9W8MRD5_9AGAR</name>
<accession>A0A9W8MRD5</accession>
<evidence type="ECO:0000313" key="2">
    <source>
        <dbReference type="Proteomes" id="UP001148786"/>
    </source>
</evidence>
<reference evidence="1" key="1">
    <citation type="submission" date="2022-07" db="EMBL/GenBank/DDBJ databases">
        <title>Genome Sequence of Agrocybe chaxingu.</title>
        <authorList>
            <person name="Buettner E."/>
        </authorList>
    </citation>
    <scope>NUCLEOTIDE SEQUENCE</scope>
    <source>
        <strain evidence="1">MP-N11</strain>
    </source>
</reference>
<sequence length="130" mass="14512">MLLRGFEQILPSSNTKRPTLHRPSSLSSKPSVLELCIIQGLIHQSTMNFPAARTSFAERVEVYTRSCSLGFYLADWKKATEIALKLAIVDNPPFTPKIEINCTHDASFRTPGTGMLSQCELEQLQTPSCR</sequence>
<dbReference type="AlphaFoldDB" id="A0A9W8MRD5"/>
<protein>
    <submittedName>
        <fullName evidence="1">Uncharacterized protein</fullName>
    </submittedName>
</protein>
<comment type="caution">
    <text evidence="1">The sequence shown here is derived from an EMBL/GenBank/DDBJ whole genome shotgun (WGS) entry which is preliminary data.</text>
</comment>
<organism evidence="1 2">
    <name type="scientific">Agrocybe chaxingu</name>
    <dbReference type="NCBI Taxonomy" id="84603"/>
    <lineage>
        <taxon>Eukaryota</taxon>
        <taxon>Fungi</taxon>
        <taxon>Dikarya</taxon>
        <taxon>Basidiomycota</taxon>
        <taxon>Agaricomycotina</taxon>
        <taxon>Agaricomycetes</taxon>
        <taxon>Agaricomycetidae</taxon>
        <taxon>Agaricales</taxon>
        <taxon>Agaricineae</taxon>
        <taxon>Strophariaceae</taxon>
        <taxon>Agrocybe</taxon>
    </lineage>
</organism>
<keyword evidence="2" id="KW-1185">Reference proteome</keyword>
<dbReference type="Proteomes" id="UP001148786">
    <property type="component" value="Unassembled WGS sequence"/>
</dbReference>
<proteinExistence type="predicted"/>
<gene>
    <name evidence="1" type="ORF">NLJ89_g9280</name>
</gene>
<evidence type="ECO:0000313" key="1">
    <source>
        <dbReference type="EMBL" id="KAJ3501568.1"/>
    </source>
</evidence>
<dbReference type="EMBL" id="JANKHO010001416">
    <property type="protein sequence ID" value="KAJ3501568.1"/>
    <property type="molecule type" value="Genomic_DNA"/>
</dbReference>